<dbReference type="InterPro" id="IPR050482">
    <property type="entry name" value="Sensor_HK_TwoCompSys"/>
</dbReference>
<dbReference type="Gene3D" id="3.30.565.10">
    <property type="entry name" value="Histidine kinase-like ATPase, C-terminal domain"/>
    <property type="match status" value="1"/>
</dbReference>
<evidence type="ECO:0000256" key="2">
    <source>
        <dbReference type="ARBA" id="ARBA00012438"/>
    </source>
</evidence>
<keyword evidence="8" id="KW-0902">Two-component regulatory system</keyword>
<evidence type="ECO:0000256" key="3">
    <source>
        <dbReference type="ARBA" id="ARBA00022553"/>
    </source>
</evidence>
<evidence type="ECO:0000256" key="6">
    <source>
        <dbReference type="ARBA" id="ARBA00022777"/>
    </source>
</evidence>
<feature type="transmembrane region" description="Helical" evidence="9">
    <location>
        <begin position="85"/>
        <end position="101"/>
    </location>
</feature>
<gene>
    <name evidence="11" type="ORF">Q760_03975</name>
</gene>
<evidence type="ECO:0000256" key="1">
    <source>
        <dbReference type="ARBA" id="ARBA00000085"/>
    </source>
</evidence>
<comment type="catalytic activity">
    <reaction evidence="1">
        <text>ATP + protein L-histidine = ADP + protein N-phospho-L-histidine.</text>
        <dbReference type="EC" id="2.7.13.3"/>
    </reaction>
</comment>
<evidence type="ECO:0000256" key="9">
    <source>
        <dbReference type="SAM" id="Phobius"/>
    </source>
</evidence>
<keyword evidence="9" id="KW-0472">Membrane</keyword>
<keyword evidence="9" id="KW-1133">Transmembrane helix</keyword>
<dbReference type="Pfam" id="PF07730">
    <property type="entry name" value="HisKA_3"/>
    <property type="match status" value="1"/>
</dbReference>
<evidence type="ECO:0000256" key="8">
    <source>
        <dbReference type="ARBA" id="ARBA00023012"/>
    </source>
</evidence>
<dbReference type="GO" id="GO:0016020">
    <property type="term" value="C:membrane"/>
    <property type="evidence" value="ECO:0007669"/>
    <property type="project" value="InterPro"/>
</dbReference>
<dbReference type="Gene3D" id="1.20.5.1930">
    <property type="match status" value="1"/>
</dbReference>
<dbReference type="SUPFAM" id="SSF55874">
    <property type="entry name" value="ATPase domain of HSP90 chaperone/DNA topoisomerase II/histidine kinase"/>
    <property type="match status" value="1"/>
</dbReference>
<protein>
    <recommendedName>
        <fullName evidence="2">histidine kinase</fullName>
        <ecNumber evidence="2">2.7.13.3</ecNumber>
    </recommendedName>
</protein>
<dbReference type="PANTHER" id="PTHR24421">
    <property type="entry name" value="NITRATE/NITRITE SENSOR PROTEIN NARX-RELATED"/>
    <property type="match status" value="1"/>
</dbReference>
<evidence type="ECO:0000256" key="7">
    <source>
        <dbReference type="ARBA" id="ARBA00022840"/>
    </source>
</evidence>
<evidence type="ECO:0000259" key="10">
    <source>
        <dbReference type="SMART" id="SM00387"/>
    </source>
</evidence>
<evidence type="ECO:0000256" key="4">
    <source>
        <dbReference type="ARBA" id="ARBA00022679"/>
    </source>
</evidence>
<keyword evidence="6" id="KW-0418">Kinase</keyword>
<dbReference type="SMART" id="SM00387">
    <property type="entry name" value="HATPase_c"/>
    <property type="match status" value="1"/>
</dbReference>
<accession>A0A0A0BC06</accession>
<keyword evidence="12" id="KW-1185">Reference proteome</keyword>
<dbReference type="InterPro" id="IPR003594">
    <property type="entry name" value="HATPase_dom"/>
</dbReference>
<keyword evidence="9" id="KW-0812">Transmembrane</keyword>
<dbReference type="InterPro" id="IPR036890">
    <property type="entry name" value="HATPase_C_sf"/>
</dbReference>
<dbReference type="GO" id="GO:0046983">
    <property type="term" value="F:protein dimerization activity"/>
    <property type="evidence" value="ECO:0007669"/>
    <property type="project" value="InterPro"/>
</dbReference>
<dbReference type="EC" id="2.7.13.3" evidence="2"/>
<dbReference type="STRING" id="1408250.Q760_03975"/>
<keyword evidence="7" id="KW-0067">ATP-binding</keyword>
<evidence type="ECO:0000256" key="5">
    <source>
        <dbReference type="ARBA" id="ARBA00022741"/>
    </source>
</evidence>
<feature type="transmembrane region" description="Helical" evidence="9">
    <location>
        <begin position="107"/>
        <end position="130"/>
    </location>
</feature>
<evidence type="ECO:0000313" key="11">
    <source>
        <dbReference type="EMBL" id="KGM03399.1"/>
    </source>
</evidence>
<feature type="transmembrane region" description="Helical" evidence="9">
    <location>
        <begin position="61"/>
        <end position="80"/>
    </location>
</feature>
<organism evidence="11 12">
    <name type="scientific">Cellulomonas cellasea DSM 20118</name>
    <dbReference type="NCBI Taxonomy" id="1408250"/>
    <lineage>
        <taxon>Bacteria</taxon>
        <taxon>Bacillati</taxon>
        <taxon>Actinomycetota</taxon>
        <taxon>Actinomycetes</taxon>
        <taxon>Micrococcales</taxon>
        <taxon>Cellulomonadaceae</taxon>
        <taxon>Cellulomonas</taxon>
    </lineage>
</organism>
<dbReference type="OrthoDB" id="5242012at2"/>
<keyword evidence="3" id="KW-0597">Phosphoprotein</keyword>
<dbReference type="CDD" id="cd16917">
    <property type="entry name" value="HATPase_UhpB-NarQ-NarX-like"/>
    <property type="match status" value="1"/>
</dbReference>
<feature type="transmembrane region" description="Helical" evidence="9">
    <location>
        <begin position="142"/>
        <end position="161"/>
    </location>
</feature>
<proteinExistence type="predicted"/>
<dbReference type="InterPro" id="IPR011712">
    <property type="entry name" value="Sig_transdc_His_kin_sub3_dim/P"/>
</dbReference>
<feature type="transmembrane region" description="Helical" evidence="9">
    <location>
        <begin position="181"/>
        <end position="203"/>
    </location>
</feature>
<dbReference type="GO" id="GO:0000155">
    <property type="term" value="F:phosphorelay sensor kinase activity"/>
    <property type="evidence" value="ECO:0007669"/>
    <property type="project" value="InterPro"/>
</dbReference>
<dbReference type="AlphaFoldDB" id="A0A0A0BC06"/>
<dbReference type="EMBL" id="AXNT01000014">
    <property type="protein sequence ID" value="KGM03399.1"/>
    <property type="molecule type" value="Genomic_DNA"/>
</dbReference>
<dbReference type="Proteomes" id="UP000029833">
    <property type="component" value="Unassembled WGS sequence"/>
</dbReference>
<feature type="domain" description="Histidine kinase/HSP90-like ATPase" evidence="10">
    <location>
        <begin position="500"/>
        <end position="590"/>
    </location>
</feature>
<sequence length="596" mass="62380">MGGPTRTTRLPVGGSPFNVARRRAADRAGTAAVAAVFVGVATMAAGTVTSWDWLSSAGPPYVLFHLIGALFLLAAATALVQRQPAVVALLLALVGVFWYVADLRSSTVPAVFALGFVLAYLPYAGLAHVALAAPFGRLWNRVDVAVVSCAYATAVGSQWVRLVVDDPPMPWYWSDSQPNTAAARTGSALAIVLTIIAAVRFVGRYRAAARGVRRPSATIWSIFAAASILWAATELASLLSADQRVQNALVIGAAALTGTAPAIYLASVTRSSWGSRRLAPLLTPGDRTGPAAMQHALAVALGDPGLRVAFRGPDGALLDVKDRPVPVHSPSEVVTPVLVRGEELAVLVHDPALATDPRFVASIVDVAALALENARLVALQREQLVELRASRRRLVEATDAERRRLERNLHDGVQQSLLGVLVLLNLAAETRTRAPAEGDALLARAAHEVSTALGEVQDLSRGVFPRVLTEQGLAGAVEVLAERSPVPVVVHVDDRRWPPELEVAGYFVISEGLANVLKHAEATVVVVNVTGSACELVVSVTDDGRGGAHPGSGTGLVGLRDRVGAVGGILEVSDARPSGTVVTARIPRVAAAEASR</sequence>
<feature type="transmembrane region" description="Helical" evidence="9">
    <location>
        <begin position="245"/>
        <end position="267"/>
    </location>
</feature>
<evidence type="ECO:0000313" key="12">
    <source>
        <dbReference type="Proteomes" id="UP000029833"/>
    </source>
</evidence>
<dbReference type="PANTHER" id="PTHR24421:SF10">
    <property type="entry name" value="NITRATE_NITRITE SENSOR PROTEIN NARQ"/>
    <property type="match status" value="1"/>
</dbReference>
<reference evidence="11 12" key="1">
    <citation type="submission" date="2013-10" db="EMBL/GenBank/DDBJ databases">
        <authorList>
            <person name="Wang G."/>
            <person name="Zhuang W."/>
        </authorList>
    </citation>
    <scope>NUCLEOTIDE SEQUENCE [LARGE SCALE GENOMIC DNA]</scope>
    <source>
        <strain evidence="11 12">DSM 20118</strain>
    </source>
</reference>
<dbReference type="RefSeq" id="WP_052103535.1">
    <property type="nucleotide sequence ID" value="NZ_AXNT01000014.1"/>
</dbReference>
<comment type="caution">
    <text evidence="11">The sequence shown here is derived from an EMBL/GenBank/DDBJ whole genome shotgun (WGS) entry which is preliminary data.</text>
</comment>
<name>A0A0A0BC06_9CELL</name>
<keyword evidence="4" id="KW-0808">Transferase</keyword>
<dbReference type="GO" id="GO:0005524">
    <property type="term" value="F:ATP binding"/>
    <property type="evidence" value="ECO:0007669"/>
    <property type="project" value="UniProtKB-KW"/>
</dbReference>
<keyword evidence="5" id="KW-0547">Nucleotide-binding</keyword>
<feature type="transmembrane region" description="Helical" evidence="9">
    <location>
        <begin position="215"/>
        <end position="233"/>
    </location>
</feature>
<feature type="transmembrane region" description="Helical" evidence="9">
    <location>
        <begin position="31"/>
        <end position="49"/>
    </location>
</feature>